<dbReference type="AlphaFoldDB" id="A0AAD7VQU4"/>
<dbReference type="EMBL" id="JARPMG010000008">
    <property type="protein sequence ID" value="KAJ8098498.1"/>
    <property type="molecule type" value="Genomic_DNA"/>
</dbReference>
<dbReference type="RefSeq" id="XP_056041948.1">
    <property type="nucleotide sequence ID" value="XM_056186038.1"/>
</dbReference>
<evidence type="ECO:0008006" key="3">
    <source>
        <dbReference type="Google" id="ProtNLM"/>
    </source>
</evidence>
<keyword evidence="2" id="KW-1185">Reference proteome</keyword>
<organism evidence="1 2">
    <name type="scientific">Lipomyces tetrasporus</name>
    <dbReference type="NCBI Taxonomy" id="54092"/>
    <lineage>
        <taxon>Eukaryota</taxon>
        <taxon>Fungi</taxon>
        <taxon>Dikarya</taxon>
        <taxon>Ascomycota</taxon>
        <taxon>Saccharomycotina</taxon>
        <taxon>Lipomycetes</taxon>
        <taxon>Lipomycetales</taxon>
        <taxon>Lipomycetaceae</taxon>
        <taxon>Lipomyces</taxon>
    </lineage>
</organism>
<evidence type="ECO:0000313" key="2">
    <source>
        <dbReference type="Proteomes" id="UP001217417"/>
    </source>
</evidence>
<comment type="caution">
    <text evidence="1">The sequence shown here is derived from an EMBL/GenBank/DDBJ whole genome shotgun (WGS) entry which is preliminary data.</text>
</comment>
<evidence type="ECO:0000313" key="1">
    <source>
        <dbReference type="EMBL" id="KAJ8098498.1"/>
    </source>
</evidence>
<dbReference type="Proteomes" id="UP001217417">
    <property type="component" value="Unassembled WGS sequence"/>
</dbReference>
<name>A0AAD7VQU4_9ASCO</name>
<sequence length="100" mass="11257">MVSGPTRRSTRVTRGCPPMKYGNLALDATEVTQAFVLAVQGVEHSDPQTFQEAVNGDHGQELWEAAQDEIRSLKSNETWSLVPRKQAENRKILSTKWVFE</sequence>
<dbReference type="GeneID" id="80881204"/>
<protein>
    <recommendedName>
        <fullName evidence="3">Reverse transcriptase Ty1/copia-type domain-containing protein</fullName>
    </recommendedName>
</protein>
<proteinExistence type="predicted"/>
<reference evidence="1" key="1">
    <citation type="submission" date="2023-03" db="EMBL/GenBank/DDBJ databases">
        <title>Near-Complete genome sequence of Lipomyces tetrasporous NRRL Y-64009, an oleaginous yeast capable of growing on lignocellulosic hydrolysates.</title>
        <authorList>
            <consortium name="Lawrence Berkeley National Laboratory"/>
            <person name="Jagtap S.S."/>
            <person name="Liu J.-J."/>
            <person name="Walukiewicz H.E."/>
            <person name="Pangilinan J."/>
            <person name="Lipzen A."/>
            <person name="Ahrendt S."/>
            <person name="Koriabine M."/>
            <person name="Cobaugh K."/>
            <person name="Salamov A."/>
            <person name="Yoshinaga Y."/>
            <person name="Ng V."/>
            <person name="Daum C."/>
            <person name="Grigoriev I.V."/>
            <person name="Slininger P.J."/>
            <person name="Dien B.S."/>
            <person name="Jin Y.-S."/>
            <person name="Rao C.V."/>
        </authorList>
    </citation>
    <scope>NUCLEOTIDE SEQUENCE</scope>
    <source>
        <strain evidence="1">NRRL Y-64009</strain>
    </source>
</reference>
<accession>A0AAD7VQU4</accession>
<gene>
    <name evidence="1" type="ORF">POJ06DRAFT_239401</name>
</gene>